<organism evidence="3 4">
    <name type="scientific">Jiangella alkaliphila</name>
    <dbReference type="NCBI Taxonomy" id="419479"/>
    <lineage>
        <taxon>Bacteria</taxon>
        <taxon>Bacillati</taxon>
        <taxon>Actinomycetota</taxon>
        <taxon>Actinomycetes</taxon>
        <taxon>Jiangellales</taxon>
        <taxon>Jiangellaceae</taxon>
        <taxon>Jiangella</taxon>
    </lineage>
</organism>
<dbReference type="SUPFAM" id="SSF51735">
    <property type="entry name" value="NAD(P)-binding Rossmann-fold domains"/>
    <property type="match status" value="1"/>
</dbReference>
<feature type="domain" description="Gfo/Idh/MocA-like oxidoreductase N-terminal" evidence="2">
    <location>
        <begin position="6"/>
        <end position="120"/>
    </location>
</feature>
<dbReference type="Gene3D" id="3.40.50.720">
    <property type="entry name" value="NAD(P)-binding Rossmann-like Domain"/>
    <property type="match status" value="1"/>
</dbReference>
<dbReference type="InterPro" id="IPR000683">
    <property type="entry name" value="Gfo/Idh/MocA-like_OxRdtase_N"/>
</dbReference>
<dbReference type="Proteomes" id="UP000182977">
    <property type="component" value="Chromosome I"/>
</dbReference>
<keyword evidence="1" id="KW-0560">Oxidoreductase</keyword>
<evidence type="ECO:0000259" key="2">
    <source>
        <dbReference type="Pfam" id="PF01408"/>
    </source>
</evidence>
<sequence length="365" mass="39305">MSGDLTVAVVGLNFGALWAPLYQLHPDVGRVVLCDPSSEALDRVGAATGITDRKADLADVLADERVDAVHLLTPLHLHAEQALATLRAGKHCAVAVTPALDLTGLEELVRAQQETGLNYMMMETGAYSDAVIHLRDLITSGTFGEVTFARGEHHQDMEGWPGYWVGLPPMWYSIHALAPLLAILGARPVSVRALGSGRLPDDRAATWGNPYPLEIALYALAGSPVSIEVTRSMFQTTRSPVESFSIWGEKHGLDWGRTTDETPLFYSWGTPGPGGRGRTVIAEPFTPPDLSHTVPARLRPVLRHPHNYQGASPRLVHEFVQSIIDGRRPALDAVVAAQWTAAGFAAHESAMNAGAVVEIPAFDVS</sequence>
<dbReference type="InterPro" id="IPR050463">
    <property type="entry name" value="Gfo/Idh/MocA_oxidrdct_glycsds"/>
</dbReference>
<accession>A0A1H2LEH6</accession>
<dbReference type="GO" id="GO:0000166">
    <property type="term" value="F:nucleotide binding"/>
    <property type="evidence" value="ECO:0007669"/>
    <property type="project" value="InterPro"/>
</dbReference>
<proteinExistence type="predicted"/>
<evidence type="ECO:0000256" key="1">
    <source>
        <dbReference type="ARBA" id="ARBA00023002"/>
    </source>
</evidence>
<reference evidence="4" key="1">
    <citation type="submission" date="2016-10" db="EMBL/GenBank/DDBJ databases">
        <authorList>
            <person name="Varghese N."/>
            <person name="Submissions S."/>
        </authorList>
    </citation>
    <scope>NUCLEOTIDE SEQUENCE [LARGE SCALE GENOMIC DNA]</scope>
    <source>
        <strain evidence="4">DSM 45079</strain>
    </source>
</reference>
<keyword evidence="4" id="KW-1185">Reference proteome</keyword>
<dbReference type="GO" id="GO:0016491">
    <property type="term" value="F:oxidoreductase activity"/>
    <property type="evidence" value="ECO:0007669"/>
    <property type="project" value="UniProtKB-KW"/>
</dbReference>
<dbReference type="AlphaFoldDB" id="A0A1H2LEH6"/>
<dbReference type="STRING" id="419479.SAMN04488563_5935"/>
<evidence type="ECO:0000313" key="3">
    <source>
        <dbReference type="EMBL" id="SDU79135.1"/>
    </source>
</evidence>
<dbReference type="Pfam" id="PF01408">
    <property type="entry name" value="GFO_IDH_MocA"/>
    <property type="match status" value="1"/>
</dbReference>
<protein>
    <submittedName>
        <fullName evidence="3">Predicted dehydrogenase</fullName>
    </submittedName>
</protein>
<dbReference type="PANTHER" id="PTHR43818">
    <property type="entry name" value="BCDNA.GH03377"/>
    <property type="match status" value="1"/>
</dbReference>
<gene>
    <name evidence="3" type="ORF">SAMN04488563_5935</name>
</gene>
<dbReference type="Gene3D" id="3.30.360.10">
    <property type="entry name" value="Dihydrodipicolinate Reductase, domain 2"/>
    <property type="match status" value="1"/>
</dbReference>
<dbReference type="InterPro" id="IPR036291">
    <property type="entry name" value="NAD(P)-bd_dom_sf"/>
</dbReference>
<dbReference type="PANTHER" id="PTHR43818:SF11">
    <property type="entry name" value="BCDNA.GH03377"/>
    <property type="match status" value="1"/>
</dbReference>
<dbReference type="EMBL" id="LT629791">
    <property type="protein sequence ID" value="SDU79135.1"/>
    <property type="molecule type" value="Genomic_DNA"/>
</dbReference>
<dbReference type="RefSeq" id="WP_046771994.1">
    <property type="nucleotide sequence ID" value="NZ_LBMC01000054.1"/>
</dbReference>
<dbReference type="OrthoDB" id="103047at2"/>
<name>A0A1H2LEH6_9ACTN</name>
<dbReference type="SUPFAM" id="SSF55347">
    <property type="entry name" value="Glyceraldehyde-3-phosphate dehydrogenase-like, C-terminal domain"/>
    <property type="match status" value="1"/>
</dbReference>
<evidence type="ECO:0000313" key="4">
    <source>
        <dbReference type="Proteomes" id="UP000182977"/>
    </source>
</evidence>